<evidence type="ECO:0000259" key="5">
    <source>
        <dbReference type="Pfam" id="PF13817"/>
    </source>
</evidence>
<evidence type="ECO:0000259" key="3">
    <source>
        <dbReference type="Pfam" id="PF13005"/>
    </source>
</evidence>
<evidence type="ECO:0000313" key="9">
    <source>
        <dbReference type="EMBL" id="ADP72373.1"/>
    </source>
</evidence>
<evidence type="ECO:0000313" key="6">
    <source>
        <dbReference type="EMBL" id="ADP70688.1"/>
    </source>
</evidence>
<feature type="domain" description="Transposase IS66 central" evidence="2">
    <location>
        <begin position="189"/>
        <end position="478"/>
    </location>
</feature>
<dbReference type="STRING" id="648757.Rvan_1432"/>
<dbReference type="EMBL" id="CP002292">
    <property type="protein sequence ID" value="ADP70688.1"/>
    <property type="molecule type" value="Genomic_DNA"/>
</dbReference>
<dbReference type="InterPro" id="IPR039552">
    <property type="entry name" value="IS66_C"/>
</dbReference>
<dbReference type="Pfam" id="PF13007">
    <property type="entry name" value="LZ_Tnp_IS66"/>
    <property type="match status" value="1"/>
</dbReference>
<dbReference type="HOGENOM" id="CLU_023034_0_1_5"/>
<feature type="domain" description="Transposase IS66 C-terminal" evidence="5">
    <location>
        <begin position="485"/>
        <end position="523"/>
    </location>
</feature>
<feature type="region of interest" description="Disordered" evidence="1">
    <location>
        <begin position="86"/>
        <end position="118"/>
    </location>
</feature>
<dbReference type="EMBL" id="CP002292">
    <property type="protein sequence ID" value="ADP72373.1"/>
    <property type="molecule type" value="Genomic_DNA"/>
</dbReference>
<dbReference type="Pfam" id="PF13005">
    <property type="entry name" value="zf-IS66"/>
    <property type="match status" value="1"/>
</dbReference>
<protein>
    <submittedName>
        <fullName evidence="7">Putative transposase</fullName>
    </submittedName>
</protein>
<dbReference type="InterPro" id="IPR024463">
    <property type="entry name" value="Transposase_TnpC_homeodom"/>
</dbReference>
<dbReference type="PANTHER" id="PTHR33678">
    <property type="entry name" value="BLL1576 PROTEIN"/>
    <property type="match status" value="1"/>
</dbReference>
<dbReference type="Pfam" id="PF03050">
    <property type="entry name" value="DDE_Tnp_IS66"/>
    <property type="match status" value="1"/>
</dbReference>
<sequence length="535" mass="58959">MIAATDQLPDDIGVLKALVAHWAEQASAKDAALAEKDAELARVQGANARLWETLRQLRRAQFGRKSEKLDPDQLSLAMEETEQAIAETGATDETSNATLKASRKGPRSVNRGALPSHLPREEIVIEPESTACPCCGGAMHVMGEDRSERLDVIPAQFKVIVTRRPKYACRACEGAVVQARAPTRLIEAGIPTEALVAHVLTAKYADHCPLYRQAQIYRRQGVDLDRSTLADWVGKAAALLAPLQTRLFEILKTSPKLFADETRCPVLDPGRKRVKLGQLWAYARDDRPWGGSDPPAVVYCYAPGRGSEHVKSHLAGFSGILQVDGYSAYKDLASNRPASAPLILSFCWTHLRRRFYEIAVGGNAPLADAALAQIAALYKIEETIRGQSAEARRKVRQAKSMPLLDRFKSWFEKTLSLVPGGSKMAKAIRYALHHWDGLILFANDGRIEMDTNTVERSIRPLALNRKNALFAGHDRGAEHWGIVASLIETAKLNGVDPQAWLASILSRLVNGWPMRKIDELMPWAFAVHQKAAPVV</sequence>
<organism evidence="7 10">
    <name type="scientific">Rhodomicrobium vannielii (strain ATCC 17100 / DSM 162 / LMG 4299 / NCIMB 10020 / ATH 3.1.1)</name>
    <dbReference type="NCBI Taxonomy" id="648757"/>
    <lineage>
        <taxon>Bacteria</taxon>
        <taxon>Pseudomonadati</taxon>
        <taxon>Pseudomonadota</taxon>
        <taxon>Alphaproteobacteria</taxon>
        <taxon>Hyphomicrobiales</taxon>
        <taxon>Hyphomicrobiaceae</taxon>
        <taxon>Rhodomicrobium</taxon>
    </lineage>
</organism>
<gene>
    <name evidence="6" type="ordered locus">Rvan_1432</name>
    <name evidence="7" type="ordered locus">Rvan_1767</name>
    <name evidence="8" type="ordered locus">Rvan_1790</name>
    <name evidence="9" type="ordered locus">Rvan_3177</name>
</gene>
<accession>E3HZH9</accession>
<name>E3HZH9_RHOVT</name>
<keyword evidence="10" id="KW-1185">Reference proteome</keyword>
<dbReference type="InterPro" id="IPR004291">
    <property type="entry name" value="Transposase_IS66_central"/>
</dbReference>
<evidence type="ECO:0000313" key="8">
    <source>
        <dbReference type="EMBL" id="ADP71032.1"/>
    </source>
</evidence>
<dbReference type="KEGG" id="rva:Rvan_3177"/>
<dbReference type="KEGG" id="rva:Rvan_1790"/>
<evidence type="ECO:0000313" key="10">
    <source>
        <dbReference type="Proteomes" id="UP000001399"/>
    </source>
</evidence>
<dbReference type="RefSeq" id="WP_013419090.1">
    <property type="nucleotide sequence ID" value="NC_014664.1"/>
</dbReference>
<dbReference type="InterPro" id="IPR024474">
    <property type="entry name" value="Znf_dom_IS66"/>
</dbReference>
<feature type="domain" description="Transposase TnpC homeodomain" evidence="4">
    <location>
        <begin position="49"/>
        <end position="123"/>
    </location>
</feature>
<evidence type="ECO:0000256" key="1">
    <source>
        <dbReference type="SAM" id="MobiDB-lite"/>
    </source>
</evidence>
<dbReference type="eggNOG" id="COG4372">
    <property type="taxonomic scope" value="Bacteria"/>
</dbReference>
<proteinExistence type="predicted"/>
<feature type="domain" description="Transposase IS66 zinc-finger binding" evidence="3">
    <location>
        <begin position="130"/>
        <end position="173"/>
    </location>
</feature>
<dbReference type="EMBL" id="CP002292">
    <property type="protein sequence ID" value="ADP71032.1"/>
    <property type="molecule type" value="Genomic_DNA"/>
</dbReference>
<reference evidence="7" key="1">
    <citation type="submission" date="2010-10" db="EMBL/GenBank/DDBJ databases">
        <title>Complete sequence of Rhodomicrobium vannielii ATCC 17100.</title>
        <authorList>
            <consortium name="US DOE Joint Genome Institute"/>
            <person name="Lucas S."/>
            <person name="Copeland A."/>
            <person name="Lapidus A."/>
            <person name="Cheng J.-F."/>
            <person name="Bruce D."/>
            <person name="Goodwin L."/>
            <person name="Pitluck S."/>
            <person name="Chertkov O."/>
            <person name="Zhang Z."/>
            <person name="Detter J.C."/>
            <person name="Han C."/>
            <person name="Tapia R."/>
            <person name="Land M."/>
            <person name="Hauser L."/>
            <person name="Jeffries C."/>
            <person name="Kyrpides N."/>
            <person name="Ivanova N."/>
            <person name="Ovchinnikova G."/>
            <person name="Brown P.J.B."/>
            <person name="Brun Y.V."/>
            <person name="Woyke T."/>
        </authorList>
    </citation>
    <scope>NUCLEOTIDE SEQUENCE</scope>
    <source>
        <strain evidence="7">ATCC 17100</strain>
    </source>
</reference>
<dbReference type="Pfam" id="PF13817">
    <property type="entry name" value="DDE_Tnp_IS66_C"/>
    <property type="match status" value="1"/>
</dbReference>
<dbReference type="KEGG" id="rva:Rvan_1767"/>
<dbReference type="EMBL" id="CP002292">
    <property type="protein sequence ID" value="ADP71014.1"/>
    <property type="molecule type" value="Genomic_DNA"/>
</dbReference>
<dbReference type="Proteomes" id="UP000001399">
    <property type="component" value="Chromosome"/>
</dbReference>
<dbReference type="PANTHER" id="PTHR33678:SF1">
    <property type="entry name" value="BLL1576 PROTEIN"/>
    <property type="match status" value="1"/>
</dbReference>
<reference evidence="10" key="2">
    <citation type="journal article" date="2011" name="J. Bacteriol.">
        <title>Genome sequences of eight morphologically diverse alphaproteobacteria.</title>
        <authorList>
            <consortium name="US DOE Joint Genome Institute"/>
            <person name="Brown P.J."/>
            <person name="Kysela D.T."/>
            <person name="Buechlein A."/>
            <person name="Hemmerich C."/>
            <person name="Brun Y.V."/>
        </authorList>
    </citation>
    <scope>NUCLEOTIDE SEQUENCE [LARGE SCALE GENOMIC DNA]</scope>
    <source>
        <strain evidence="10">ATCC 17100 / ATH 3.1.1 / DSM 162 / LMG 4299</strain>
    </source>
</reference>
<dbReference type="OrthoDB" id="9800877at2"/>
<dbReference type="InterPro" id="IPR052344">
    <property type="entry name" value="Transposase-related"/>
</dbReference>
<dbReference type="KEGG" id="rva:Rvan_1432"/>
<evidence type="ECO:0000259" key="2">
    <source>
        <dbReference type="Pfam" id="PF03050"/>
    </source>
</evidence>
<evidence type="ECO:0000313" key="7">
    <source>
        <dbReference type="EMBL" id="ADP71014.1"/>
    </source>
</evidence>
<dbReference type="NCBIfam" id="NF033517">
    <property type="entry name" value="transpos_IS66"/>
    <property type="match status" value="1"/>
</dbReference>
<evidence type="ECO:0000259" key="4">
    <source>
        <dbReference type="Pfam" id="PF13007"/>
    </source>
</evidence>
<dbReference type="AlphaFoldDB" id="E3HZH9"/>